<dbReference type="SMART" id="SM00248">
    <property type="entry name" value="ANK"/>
    <property type="match status" value="4"/>
</dbReference>
<evidence type="ECO:0000256" key="4">
    <source>
        <dbReference type="SAM" id="MobiDB-lite"/>
    </source>
</evidence>
<dbReference type="PANTHER" id="PTHR24201">
    <property type="entry name" value="ANK_REP_REGION DOMAIN-CONTAINING PROTEIN"/>
    <property type="match status" value="1"/>
</dbReference>
<gene>
    <name evidence="5" type="ORF">Daesc_001050</name>
</gene>
<evidence type="ECO:0000313" key="5">
    <source>
        <dbReference type="EMBL" id="KAK6958253.1"/>
    </source>
</evidence>
<evidence type="ECO:0000313" key="6">
    <source>
        <dbReference type="Proteomes" id="UP001369815"/>
    </source>
</evidence>
<feature type="region of interest" description="Disordered" evidence="4">
    <location>
        <begin position="1"/>
        <end position="40"/>
    </location>
</feature>
<dbReference type="AlphaFoldDB" id="A0AAX6N0N9"/>
<accession>A0AAX6N0N9</accession>
<sequence>MSVSDNSTKRSFREIPAVLIGNEPRPDDAQQGLQPQEDGRTKPLHIWAEIGDADEINQLLEKEKSELDAKDSRGMTALAIAAKNKRIKAVSSLLEFGPSLYIPDNDGRTAFHWAAQNGDADIMSKLLATGYLTTVETAPASQPTDGGGSSLDTRDEIGESSTRISTDGNIHNGKGKGVPGTETIAMNIDLLDVEWRTPLYLASESGSVDTVKLLLERGADERLSDKRGKAPIYIAAIAGRKGVVEELSKEDWVTGRIGPMPAYTLFPNFNTPDKEPLGLGALITDLKTMETFPEHSIHNPPSNMPIRHRTLSGFKVSLAEAKTGRYGPWAAAIAGVLIPEGLIPEASQLEHSIIEVSRVKNTFFYPSRAYLGDCMRKFRTGEHNHPRSGPVYVVTGMKIAHDACLPDAFASRPEPESGEPSVRLNAPPRPKQDKVNEPPKRDFVLAVCLWKLSYKRSMFSREILRCEPYGYGNYMVPITKPTFPGSDGN</sequence>
<protein>
    <recommendedName>
        <fullName evidence="7">Ankyrin</fullName>
    </recommendedName>
</protein>
<evidence type="ECO:0008006" key="7">
    <source>
        <dbReference type="Google" id="ProtNLM"/>
    </source>
</evidence>
<dbReference type="PRINTS" id="PR01415">
    <property type="entry name" value="ANKYRIN"/>
</dbReference>
<dbReference type="EMBL" id="JBANMG010000001">
    <property type="protein sequence ID" value="KAK6958253.1"/>
    <property type="molecule type" value="Genomic_DNA"/>
</dbReference>
<reference evidence="5 6" key="1">
    <citation type="journal article" date="2024" name="Front Chem Biol">
        <title>Unveiling the potential of Daldinia eschscholtzii MFLUCC 19-0629 through bioactivity and bioinformatics studies for enhanced sustainable agriculture production.</title>
        <authorList>
            <person name="Brooks S."/>
            <person name="Weaver J.A."/>
            <person name="Klomchit A."/>
            <person name="Alharthi S.A."/>
            <person name="Onlamun T."/>
            <person name="Nurani R."/>
            <person name="Vong T.K."/>
            <person name="Alberti F."/>
            <person name="Greco C."/>
        </authorList>
    </citation>
    <scope>NUCLEOTIDE SEQUENCE [LARGE SCALE GENOMIC DNA]</scope>
    <source>
        <strain evidence="5">MFLUCC 19-0629</strain>
    </source>
</reference>
<dbReference type="InterPro" id="IPR002110">
    <property type="entry name" value="Ankyrin_rpt"/>
</dbReference>
<dbReference type="InterPro" id="IPR050776">
    <property type="entry name" value="Ank_Repeat/CDKN_Inhibitor"/>
</dbReference>
<dbReference type="Pfam" id="PF12796">
    <property type="entry name" value="Ank_2"/>
    <property type="match status" value="2"/>
</dbReference>
<dbReference type="PROSITE" id="PS50297">
    <property type="entry name" value="ANK_REP_REGION"/>
    <property type="match status" value="2"/>
</dbReference>
<feature type="repeat" description="ANK" evidence="3">
    <location>
        <begin position="194"/>
        <end position="226"/>
    </location>
</feature>
<dbReference type="InterPro" id="IPR036770">
    <property type="entry name" value="Ankyrin_rpt-contain_sf"/>
</dbReference>
<feature type="repeat" description="ANK" evidence="3">
    <location>
        <begin position="106"/>
        <end position="130"/>
    </location>
</feature>
<dbReference type="SUPFAM" id="SSF48403">
    <property type="entry name" value="Ankyrin repeat"/>
    <property type="match status" value="1"/>
</dbReference>
<evidence type="ECO:0000256" key="2">
    <source>
        <dbReference type="ARBA" id="ARBA00023043"/>
    </source>
</evidence>
<dbReference type="PANTHER" id="PTHR24201:SF16">
    <property type="entry name" value="ANKYRIN-1-LIKE-RELATED"/>
    <property type="match status" value="1"/>
</dbReference>
<comment type="caution">
    <text evidence="5">The sequence shown here is derived from an EMBL/GenBank/DDBJ whole genome shotgun (WGS) entry which is preliminary data.</text>
</comment>
<feature type="region of interest" description="Disordered" evidence="4">
    <location>
        <begin position="410"/>
        <end position="437"/>
    </location>
</feature>
<keyword evidence="2 3" id="KW-0040">ANK repeat</keyword>
<keyword evidence="6" id="KW-1185">Reference proteome</keyword>
<dbReference type="Proteomes" id="UP001369815">
    <property type="component" value="Unassembled WGS sequence"/>
</dbReference>
<feature type="compositionally biased region" description="Polar residues" evidence="4">
    <location>
        <begin position="159"/>
        <end position="169"/>
    </location>
</feature>
<dbReference type="Gene3D" id="1.25.40.20">
    <property type="entry name" value="Ankyrin repeat-containing domain"/>
    <property type="match status" value="2"/>
</dbReference>
<dbReference type="GO" id="GO:0005634">
    <property type="term" value="C:nucleus"/>
    <property type="evidence" value="ECO:0007669"/>
    <property type="project" value="TreeGrafter"/>
</dbReference>
<proteinExistence type="predicted"/>
<dbReference type="PROSITE" id="PS50088">
    <property type="entry name" value="ANK_REPEAT"/>
    <property type="match status" value="3"/>
</dbReference>
<name>A0AAX6N0N9_9PEZI</name>
<evidence type="ECO:0000256" key="1">
    <source>
        <dbReference type="ARBA" id="ARBA00022737"/>
    </source>
</evidence>
<feature type="region of interest" description="Disordered" evidence="4">
    <location>
        <begin position="137"/>
        <end position="178"/>
    </location>
</feature>
<feature type="repeat" description="ANK" evidence="3">
    <location>
        <begin position="73"/>
        <end position="105"/>
    </location>
</feature>
<organism evidence="5 6">
    <name type="scientific">Daldinia eschscholtzii</name>
    <dbReference type="NCBI Taxonomy" id="292717"/>
    <lineage>
        <taxon>Eukaryota</taxon>
        <taxon>Fungi</taxon>
        <taxon>Dikarya</taxon>
        <taxon>Ascomycota</taxon>
        <taxon>Pezizomycotina</taxon>
        <taxon>Sordariomycetes</taxon>
        <taxon>Xylariomycetidae</taxon>
        <taxon>Xylariales</taxon>
        <taxon>Hypoxylaceae</taxon>
        <taxon>Daldinia</taxon>
    </lineage>
</organism>
<evidence type="ECO:0000256" key="3">
    <source>
        <dbReference type="PROSITE-ProRule" id="PRU00023"/>
    </source>
</evidence>
<keyword evidence="1" id="KW-0677">Repeat</keyword>